<organism evidence="2 3">
    <name type="scientific">Pisolithus tinctorius Marx 270</name>
    <dbReference type="NCBI Taxonomy" id="870435"/>
    <lineage>
        <taxon>Eukaryota</taxon>
        <taxon>Fungi</taxon>
        <taxon>Dikarya</taxon>
        <taxon>Basidiomycota</taxon>
        <taxon>Agaricomycotina</taxon>
        <taxon>Agaricomycetes</taxon>
        <taxon>Agaricomycetidae</taxon>
        <taxon>Boletales</taxon>
        <taxon>Sclerodermatineae</taxon>
        <taxon>Pisolithaceae</taxon>
        <taxon>Pisolithus</taxon>
    </lineage>
</organism>
<name>A0A0C3MZY2_PISTI</name>
<proteinExistence type="predicted"/>
<dbReference type="AlphaFoldDB" id="A0A0C3MZY2"/>
<reference evidence="2 3" key="1">
    <citation type="submission" date="2014-04" db="EMBL/GenBank/DDBJ databases">
        <authorList>
            <consortium name="DOE Joint Genome Institute"/>
            <person name="Kuo A."/>
            <person name="Kohler A."/>
            <person name="Costa M.D."/>
            <person name="Nagy L.G."/>
            <person name="Floudas D."/>
            <person name="Copeland A."/>
            <person name="Barry K.W."/>
            <person name="Cichocki N."/>
            <person name="Veneault-Fourrey C."/>
            <person name="LaButti K."/>
            <person name="Lindquist E.A."/>
            <person name="Lipzen A."/>
            <person name="Lundell T."/>
            <person name="Morin E."/>
            <person name="Murat C."/>
            <person name="Sun H."/>
            <person name="Tunlid A."/>
            <person name="Henrissat B."/>
            <person name="Grigoriev I.V."/>
            <person name="Hibbett D.S."/>
            <person name="Martin F."/>
            <person name="Nordberg H.P."/>
            <person name="Cantor M.N."/>
            <person name="Hua S.X."/>
        </authorList>
    </citation>
    <scope>NUCLEOTIDE SEQUENCE [LARGE SCALE GENOMIC DNA]</scope>
    <source>
        <strain evidence="2 3">Marx 270</strain>
    </source>
</reference>
<feature type="region of interest" description="Disordered" evidence="1">
    <location>
        <begin position="173"/>
        <end position="199"/>
    </location>
</feature>
<evidence type="ECO:0000313" key="3">
    <source>
        <dbReference type="Proteomes" id="UP000054217"/>
    </source>
</evidence>
<dbReference type="OrthoDB" id="2695930at2759"/>
<dbReference type="HOGENOM" id="CLU_749185_0_0_1"/>
<feature type="region of interest" description="Disordered" evidence="1">
    <location>
        <begin position="85"/>
        <end position="121"/>
    </location>
</feature>
<evidence type="ECO:0000256" key="1">
    <source>
        <dbReference type="SAM" id="MobiDB-lite"/>
    </source>
</evidence>
<protein>
    <submittedName>
        <fullName evidence="2">Uncharacterized protein</fullName>
    </submittedName>
</protein>
<dbReference type="EMBL" id="KN832098">
    <property type="protein sequence ID" value="KIN94419.1"/>
    <property type="molecule type" value="Genomic_DNA"/>
</dbReference>
<evidence type="ECO:0000313" key="2">
    <source>
        <dbReference type="EMBL" id="KIN94419.1"/>
    </source>
</evidence>
<feature type="compositionally biased region" description="Polar residues" evidence="1">
    <location>
        <begin position="95"/>
        <end position="110"/>
    </location>
</feature>
<feature type="non-terminal residue" evidence="2">
    <location>
        <position position="1"/>
    </location>
</feature>
<feature type="region of interest" description="Disordered" evidence="1">
    <location>
        <begin position="213"/>
        <end position="233"/>
    </location>
</feature>
<dbReference type="InParanoid" id="A0A0C3MZY2"/>
<dbReference type="Proteomes" id="UP000054217">
    <property type="component" value="Unassembled WGS sequence"/>
</dbReference>
<accession>A0A0C3MZY2</accession>
<keyword evidence="3" id="KW-1185">Reference proteome</keyword>
<reference evidence="3" key="2">
    <citation type="submission" date="2015-01" db="EMBL/GenBank/DDBJ databases">
        <title>Evolutionary Origins and Diversification of the Mycorrhizal Mutualists.</title>
        <authorList>
            <consortium name="DOE Joint Genome Institute"/>
            <consortium name="Mycorrhizal Genomics Consortium"/>
            <person name="Kohler A."/>
            <person name="Kuo A."/>
            <person name="Nagy L.G."/>
            <person name="Floudas D."/>
            <person name="Copeland A."/>
            <person name="Barry K.W."/>
            <person name="Cichocki N."/>
            <person name="Veneault-Fourrey C."/>
            <person name="LaButti K."/>
            <person name="Lindquist E.A."/>
            <person name="Lipzen A."/>
            <person name="Lundell T."/>
            <person name="Morin E."/>
            <person name="Murat C."/>
            <person name="Riley R."/>
            <person name="Ohm R."/>
            <person name="Sun H."/>
            <person name="Tunlid A."/>
            <person name="Henrissat B."/>
            <person name="Grigoriev I.V."/>
            <person name="Hibbett D.S."/>
            <person name="Martin F."/>
        </authorList>
    </citation>
    <scope>NUCLEOTIDE SEQUENCE [LARGE SCALE GENOMIC DNA]</scope>
    <source>
        <strain evidence="3">Marx 270</strain>
    </source>
</reference>
<gene>
    <name evidence="2" type="ORF">M404DRAFT_1008331</name>
</gene>
<sequence>TTTTRPRNSAAILNRMWPQSLGSDTPVVGTTSQSPILPQIDTGPSLMKLLLPDKRSLSDMRLPPIEPMDPTIHMPSLLDAAEGRRKLSEDVGEPNETSTTSRIPSGSTHSGHTDVQHRAGGANDAGYCRSISSGTSAMNLFSSGGLHHKDGNANGGQSHGVELTMNHVRKHLPSDSSSLLDQPATSQPVEAEKEQRSADLQSNFFQTEREEPNFMPEPAAGDNPPSPSSGLKTRETSLMSTFFWRRKHSQRAQESDQVSSEIVYTARDKRPLVVANRNRDTRTQERSNVDTTLDRCDTTWTATSSSPSVADGGDAQRIEVEHYGCCYVCCFKEQIVISRFAEFPFGKHVPMLRVSIKCFEHNSQMFAAIM</sequence>